<feature type="chain" id="PRO_5045601350" evidence="4">
    <location>
        <begin position="21"/>
        <end position="876"/>
    </location>
</feature>
<sequence>MKRPSLSKLALLTAAFTVNAQANVLFTEYVEGSGNNKAIELTNLSTTAVDLSEFQVTLFSNGKTTATVSQRLSGMLAPGSSYVIANAQAQSELKEKAQLLSAVTNFNGDDVLVLSQNDLTIDRFGQKGTDPGSAWGNSNITSKDRTLRRLEQVQQGDTDELADFDLSLQWQEFSKNEFAGLGCSGLTSCSDTGTPVVTLGACGDVATPLNQIQVAQDTSPLKGKTVEVEGVVTAALQGSDQMRGFYVQSLTGDRGLFIANAEYNVSPGQHVRLLGDVAEVYGNTQLNDIQGMRDCGEEVVQAADLTLPLDQSLELLEGQMVTLNQPLHVTLDYNFSRYGQIWLSSGKVFQPTDRYPANSSEAIDLAKFNKTNMLLVDDGSSKQNPELIRYFPQLSADQPLRSGSQVNQVTGVIHYAYGQYQLIPTADVEFIDANPRASQPALTERGNLTLASFNVLNYFVNLATEKGSPYRGANSAIELERQRDKIFSALQAIDADVFGLMELENNGFGSDSAIQDLVSGLNNQLGENQYDYIRPTQDRVGADAITVGIIYKPSQVKPVGDVVLLTAYPFDEQTQKHRIPMIQTFEHLATGQQFTVAVNHFKSKGSSCDSLGDPDLGDGQGNCNGLRTDAATTLAQYINENIAGNAVLMGDFNAYSQEDPMLTFADYGFNTVTMAEDSYSYYYDGQAGSLDHGLVNEALAGKLVAATDWHINADEPRVLDYNVEYKSDAQLQRFYAPDAYRSSDHDPVVMSFALEPAKAKVEFAQSDLWLDESAGMIKIPVKQMGKLLGAKATVHFETHWGTAEGWNDYTSPYWGRLVWHAQSENGAKQEQQFIELTINDDQLVEGLENFTLNLVYSEGVALGKQQQLTVHIRDND</sequence>
<keyword evidence="1 4" id="KW-0732">Signal</keyword>
<dbReference type="SUPFAM" id="SSF56219">
    <property type="entry name" value="DNase I-like"/>
    <property type="match status" value="1"/>
</dbReference>
<dbReference type="Pfam" id="PF03160">
    <property type="entry name" value="Calx-beta"/>
    <property type="match status" value="1"/>
</dbReference>
<evidence type="ECO:0000256" key="2">
    <source>
        <dbReference type="ARBA" id="ARBA00022737"/>
    </source>
</evidence>
<dbReference type="Pfam" id="PF00932">
    <property type="entry name" value="LTD"/>
    <property type="match status" value="1"/>
</dbReference>
<dbReference type="InterPro" id="IPR036691">
    <property type="entry name" value="Endo/exonu/phosph_ase_sf"/>
</dbReference>
<feature type="signal peptide" evidence="4">
    <location>
        <begin position="1"/>
        <end position="20"/>
    </location>
</feature>
<reference evidence="6 7" key="1">
    <citation type="journal article" date="2022" name="Environ. Microbiol. Rep.">
        <title>Eco-phylogenetic analyses reveal divergent evolution of vitamin B12 metabolism in the marine bacterial family 'Psychromonadaceae'.</title>
        <authorList>
            <person name="Jin X."/>
            <person name="Yang Y."/>
            <person name="Cao H."/>
            <person name="Gao B."/>
            <person name="Zhao Z."/>
        </authorList>
    </citation>
    <scope>NUCLEOTIDE SEQUENCE [LARGE SCALE GENOMIC DNA]</scope>
    <source>
        <strain evidence="6 7">MKS20</strain>
    </source>
</reference>
<keyword evidence="7" id="KW-1185">Reference proteome</keyword>
<proteinExistence type="predicted"/>
<protein>
    <submittedName>
        <fullName evidence="6">ExeM/NucH family extracellular endonuclease</fullName>
    </submittedName>
</protein>
<dbReference type="GO" id="GO:0004519">
    <property type="term" value="F:endonuclease activity"/>
    <property type="evidence" value="ECO:0007669"/>
    <property type="project" value="UniProtKB-KW"/>
</dbReference>
<dbReference type="PROSITE" id="PS51841">
    <property type="entry name" value="LTD"/>
    <property type="match status" value="1"/>
</dbReference>
<accession>A0ABS8WB09</accession>
<dbReference type="CDD" id="cd04486">
    <property type="entry name" value="YhcR_OBF_like"/>
    <property type="match status" value="1"/>
</dbReference>
<comment type="caution">
    <text evidence="6">The sequence shown here is derived from an EMBL/GenBank/DDBJ whole genome shotgun (WGS) entry which is preliminary data.</text>
</comment>
<dbReference type="RefSeq" id="WP_233052383.1">
    <property type="nucleotide sequence ID" value="NZ_JAIMJA010000007.1"/>
</dbReference>
<dbReference type="InterPro" id="IPR005135">
    <property type="entry name" value="Endo/exonuclease/phosphatase"/>
</dbReference>
<organism evidence="6 7">
    <name type="scientific">Motilimonas cestriensis</name>
    <dbReference type="NCBI Taxonomy" id="2742685"/>
    <lineage>
        <taxon>Bacteria</taxon>
        <taxon>Pseudomonadati</taxon>
        <taxon>Pseudomonadota</taxon>
        <taxon>Gammaproteobacteria</taxon>
        <taxon>Alteromonadales</taxon>
        <taxon>Alteromonadales genera incertae sedis</taxon>
        <taxon>Motilimonas</taxon>
    </lineage>
</organism>
<keyword evidence="2" id="KW-0677">Repeat</keyword>
<keyword evidence="6" id="KW-0540">Nuclease</keyword>
<dbReference type="Pfam" id="PF03372">
    <property type="entry name" value="Exo_endo_phos"/>
    <property type="match status" value="1"/>
</dbReference>
<dbReference type="InterPro" id="IPR038081">
    <property type="entry name" value="CalX-like_sf"/>
</dbReference>
<dbReference type="InterPro" id="IPR047971">
    <property type="entry name" value="ExeM-like"/>
</dbReference>
<evidence type="ECO:0000256" key="3">
    <source>
        <dbReference type="ARBA" id="ARBA00022837"/>
    </source>
</evidence>
<dbReference type="EMBL" id="JAIMJA010000007">
    <property type="protein sequence ID" value="MCE2594873.1"/>
    <property type="molecule type" value="Genomic_DNA"/>
</dbReference>
<evidence type="ECO:0000256" key="4">
    <source>
        <dbReference type="SAM" id="SignalP"/>
    </source>
</evidence>
<dbReference type="Gene3D" id="2.60.40.2030">
    <property type="match status" value="1"/>
</dbReference>
<dbReference type="Proteomes" id="UP001201273">
    <property type="component" value="Unassembled WGS sequence"/>
</dbReference>
<evidence type="ECO:0000256" key="1">
    <source>
        <dbReference type="ARBA" id="ARBA00022729"/>
    </source>
</evidence>
<dbReference type="PANTHER" id="PTHR42834">
    <property type="entry name" value="ENDONUCLEASE/EXONUCLEASE/PHOSPHATASE FAMILY PROTEIN (AFU_ORTHOLOGUE AFUA_3G09210)"/>
    <property type="match status" value="1"/>
</dbReference>
<keyword evidence="6" id="KW-0255">Endonuclease</keyword>
<dbReference type="CDD" id="cd10283">
    <property type="entry name" value="MnuA_DNase1-like"/>
    <property type="match status" value="1"/>
</dbReference>
<evidence type="ECO:0000313" key="7">
    <source>
        <dbReference type="Proteomes" id="UP001201273"/>
    </source>
</evidence>
<dbReference type="Gene3D" id="3.60.10.10">
    <property type="entry name" value="Endonuclease/exonuclease/phosphatase"/>
    <property type="match status" value="1"/>
</dbReference>
<dbReference type="NCBIfam" id="NF033681">
    <property type="entry name" value="ExeM_NucH_DNase"/>
    <property type="match status" value="1"/>
</dbReference>
<feature type="domain" description="LTD" evidence="5">
    <location>
        <begin position="14"/>
        <end position="118"/>
    </location>
</feature>
<evidence type="ECO:0000259" key="5">
    <source>
        <dbReference type="PROSITE" id="PS51841"/>
    </source>
</evidence>
<keyword evidence="3" id="KW-0106">Calcium</keyword>
<dbReference type="InterPro" id="IPR001322">
    <property type="entry name" value="Lamin_tail_dom"/>
</dbReference>
<evidence type="ECO:0000313" key="6">
    <source>
        <dbReference type="EMBL" id="MCE2594873.1"/>
    </source>
</evidence>
<dbReference type="InterPro" id="IPR003644">
    <property type="entry name" value="Calx_beta"/>
</dbReference>
<dbReference type="SUPFAM" id="SSF141072">
    <property type="entry name" value="CalX-like"/>
    <property type="match status" value="1"/>
</dbReference>
<dbReference type="PANTHER" id="PTHR42834:SF1">
    <property type="entry name" value="ENDONUCLEASE_EXONUCLEASE_PHOSPHATASE FAMILY PROTEIN (AFU_ORTHOLOGUE AFUA_3G09210)"/>
    <property type="match status" value="1"/>
</dbReference>
<name>A0ABS8WB09_9GAMM</name>
<gene>
    <name evidence="6" type="ORF">K6Y31_08605</name>
</gene>
<keyword evidence="6" id="KW-0378">Hydrolase</keyword>